<evidence type="ECO:0008006" key="3">
    <source>
        <dbReference type="Google" id="ProtNLM"/>
    </source>
</evidence>
<organism evidence="1 2">
    <name type="scientific">Halodesulfovibrio spirochaetisodalis</name>
    <dbReference type="NCBI Taxonomy" id="1560234"/>
    <lineage>
        <taxon>Bacteria</taxon>
        <taxon>Pseudomonadati</taxon>
        <taxon>Thermodesulfobacteriota</taxon>
        <taxon>Desulfovibrionia</taxon>
        <taxon>Desulfovibrionales</taxon>
        <taxon>Desulfovibrionaceae</taxon>
        <taxon>Halodesulfovibrio</taxon>
    </lineage>
</organism>
<sequence length="283" mass="33203">MSRPDSHAATTLRHVVALFHGKATPDGTRVWRAAPQVSDAFMTKLREKWKEVRATALPEVFQSQNKKREALNNISFTIDGVEIFPKIYTRNDYKHKLLHTFFFSEARRNFSTMCFLMQNNFPTTEPIALLSGNRLHPGTETVLFTQKLKDTDIYFYEFREQLHNFTQEDRDAFFTLFGQKMAEFHNLGIYTEDTDKNITVRPKGDSYDLHFYDFDNFYPWRFINMKRTLHAVLHSLFSRHYNTTYNEAVIFLDAYLAVRQRPDLKDELMLAIKGRLASGGSKQ</sequence>
<evidence type="ECO:0000313" key="2">
    <source>
        <dbReference type="Proteomes" id="UP000091979"/>
    </source>
</evidence>
<dbReference type="EMBL" id="JXMS01000001">
    <property type="protein sequence ID" value="OBQ57490.1"/>
    <property type="molecule type" value="Genomic_DNA"/>
</dbReference>
<dbReference type="STRING" id="1560234.SP90_00090"/>
<comment type="caution">
    <text evidence="1">The sequence shown here is derived from an EMBL/GenBank/DDBJ whole genome shotgun (WGS) entry which is preliminary data.</text>
</comment>
<gene>
    <name evidence="1" type="ORF">SP90_00090</name>
</gene>
<name>A0A1B7XPQ3_9BACT</name>
<dbReference type="RefSeq" id="WP_066851335.1">
    <property type="nucleotide sequence ID" value="NZ_JXMS01000001.1"/>
</dbReference>
<proteinExistence type="predicted"/>
<evidence type="ECO:0000313" key="1">
    <source>
        <dbReference type="EMBL" id="OBQ57490.1"/>
    </source>
</evidence>
<dbReference type="Proteomes" id="UP000091979">
    <property type="component" value="Unassembled WGS sequence"/>
</dbReference>
<accession>A0A1B7XPQ3</accession>
<protein>
    <recommendedName>
        <fullName evidence="3">Aminoglycoside phosphotransferase domain-containing protein</fullName>
    </recommendedName>
</protein>
<dbReference type="PATRIC" id="fig|1560234.3.peg.18"/>
<dbReference type="OrthoDB" id="5464635at2"/>
<dbReference type="AlphaFoldDB" id="A0A1B7XPQ3"/>
<keyword evidence="2" id="KW-1185">Reference proteome</keyword>
<reference evidence="1 2" key="1">
    <citation type="submission" date="2015-01" db="EMBL/GenBank/DDBJ databases">
        <title>Desulfovibrio sp. JC271 draft genome sequence.</title>
        <authorList>
            <person name="Shivani Y."/>
            <person name="Subhash Y."/>
            <person name="Sasikala C."/>
            <person name="Ramana C.V."/>
        </authorList>
    </citation>
    <scope>NUCLEOTIDE SEQUENCE [LARGE SCALE GENOMIC DNA]</scope>
    <source>
        <strain evidence="1 2">JC271</strain>
    </source>
</reference>